<keyword evidence="3" id="KW-1185">Reference proteome</keyword>
<sequence length="170" mass="18609">MYLRTYMHPSIPADGRRRRRRCEMPTSKGVSSVLSSCAGKQLLPANPRSPPTTEASASQPSNQINQSITQSLSHSIPSIVNSTKTASAQAESKRKQGGGIGKPQQGQEKKENQPKQASRSKKQCKKDTALVYTAPTLNQSSHQSINQSSKGREAGIRRCERKRGHQGKRT</sequence>
<dbReference type="Proteomes" id="UP000799438">
    <property type="component" value="Unassembled WGS sequence"/>
</dbReference>
<dbReference type="RefSeq" id="XP_033396228.1">
    <property type="nucleotide sequence ID" value="XM_033546716.1"/>
</dbReference>
<feature type="region of interest" description="Disordered" evidence="1">
    <location>
        <begin position="1"/>
        <end position="170"/>
    </location>
</feature>
<gene>
    <name evidence="2" type="ORF">K452DRAFT_47635</name>
</gene>
<dbReference type="AlphaFoldDB" id="A0A6A6BB99"/>
<protein>
    <submittedName>
        <fullName evidence="2">Uncharacterized protein</fullName>
    </submittedName>
</protein>
<feature type="compositionally biased region" description="Basic residues" evidence="1">
    <location>
        <begin position="159"/>
        <end position="170"/>
    </location>
</feature>
<evidence type="ECO:0000313" key="2">
    <source>
        <dbReference type="EMBL" id="KAF2140515.1"/>
    </source>
</evidence>
<dbReference type="GeneID" id="54304223"/>
<accession>A0A6A6BB99</accession>
<proteinExistence type="predicted"/>
<reference evidence="2" key="1">
    <citation type="journal article" date="2020" name="Stud. Mycol.">
        <title>101 Dothideomycetes genomes: a test case for predicting lifestyles and emergence of pathogens.</title>
        <authorList>
            <person name="Haridas S."/>
            <person name="Albert R."/>
            <person name="Binder M."/>
            <person name="Bloem J."/>
            <person name="Labutti K."/>
            <person name="Salamov A."/>
            <person name="Andreopoulos B."/>
            <person name="Baker S."/>
            <person name="Barry K."/>
            <person name="Bills G."/>
            <person name="Bluhm B."/>
            <person name="Cannon C."/>
            <person name="Castanera R."/>
            <person name="Culley D."/>
            <person name="Daum C."/>
            <person name="Ezra D."/>
            <person name="Gonzalez J."/>
            <person name="Henrissat B."/>
            <person name="Kuo A."/>
            <person name="Liang C."/>
            <person name="Lipzen A."/>
            <person name="Lutzoni F."/>
            <person name="Magnuson J."/>
            <person name="Mondo S."/>
            <person name="Nolan M."/>
            <person name="Ohm R."/>
            <person name="Pangilinan J."/>
            <person name="Park H.-J."/>
            <person name="Ramirez L."/>
            <person name="Alfaro M."/>
            <person name="Sun H."/>
            <person name="Tritt A."/>
            <person name="Yoshinaga Y."/>
            <person name="Zwiers L.-H."/>
            <person name="Turgeon B."/>
            <person name="Goodwin S."/>
            <person name="Spatafora J."/>
            <person name="Crous P."/>
            <person name="Grigoriev I."/>
        </authorList>
    </citation>
    <scope>NUCLEOTIDE SEQUENCE</scope>
    <source>
        <strain evidence="2">CBS 121167</strain>
    </source>
</reference>
<evidence type="ECO:0000313" key="3">
    <source>
        <dbReference type="Proteomes" id="UP000799438"/>
    </source>
</evidence>
<feature type="compositionally biased region" description="Low complexity" evidence="1">
    <location>
        <begin position="138"/>
        <end position="149"/>
    </location>
</feature>
<evidence type="ECO:0000256" key="1">
    <source>
        <dbReference type="SAM" id="MobiDB-lite"/>
    </source>
</evidence>
<dbReference type="EMBL" id="ML995489">
    <property type="protein sequence ID" value="KAF2140515.1"/>
    <property type="molecule type" value="Genomic_DNA"/>
</dbReference>
<feature type="compositionally biased region" description="Polar residues" evidence="1">
    <location>
        <begin position="51"/>
        <end position="90"/>
    </location>
</feature>
<name>A0A6A6BB99_9PEZI</name>
<organism evidence="2 3">
    <name type="scientific">Aplosporella prunicola CBS 121167</name>
    <dbReference type="NCBI Taxonomy" id="1176127"/>
    <lineage>
        <taxon>Eukaryota</taxon>
        <taxon>Fungi</taxon>
        <taxon>Dikarya</taxon>
        <taxon>Ascomycota</taxon>
        <taxon>Pezizomycotina</taxon>
        <taxon>Dothideomycetes</taxon>
        <taxon>Dothideomycetes incertae sedis</taxon>
        <taxon>Botryosphaeriales</taxon>
        <taxon>Aplosporellaceae</taxon>
        <taxon>Aplosporella</taxon>
    </lineage>
</organism>